<evidence type="ECO:0000256" key="1">
    <source>
        <dbReference type="ARBA" id="ARBA00001974"/>
    </source>
</evidence>
<evidence type="ECO:0000256" key="3">
    <source>
        <dbReference type="ARBA" id="ARBA00022827"/>
    </source>
</evidence>
<evidence type="ECO:0000313" key="6">
    <source>
        <dbReference type="EMBL" id="AXK32428.1"/>
    </source>
</evidence>
<name>A0A345XLB2_9ACTN</name>
<feature type="region of interest" description="Disordered" evidence="4">
    <location>
        <begin position="396"/>
        <end position="435"/>
    </location>
</feature>
<proteinExistence type="predicted"/>
<organism evidence="6 7">
    <name type="scientific">Streptomyces armeniacus</name>
    <dbReference type="NCBI Taxonomy" id="83291"/>
    <lineage>
        <taxon>Bacteria</taxon>
        <taxon>Bacillati</taxon>
        <taxon>Actinomycetota</taxon>
        <taxon>Actinomycetes</taxon>
        <taxon>Kitasatosporales</taxon>
        <taxon>Streptomycetaceae</taxon>
        <taxon>Streptomyces</taxon>
    </lineage>
</organism>
<dbReference type="Gene3D" id="3.50.50.60">
    <property type="entry name" value="FAD/NAD(P)-binding domain"/>
    <property type="match status" value="1"/>
</dbReference>
<sequence length="528" mass="55614">MSAEVAVVGRGPVGLMLACELRLAGVEVVVLERLPEPRTESLGMAINPTVVELLTARGIMESLRGDGLEWPQAQFAHLPLDPTRLSERREYNFAVPQSMLEQRLEEHAVKLGARVLRGREVTGLTQDGDGVDVRVRTSGAAGAGEESLRFPYVVGCDGTDSTVRRLAGIAFPGTDAPFYGLTGDLVATDALFQHLGTNQYPGGLFTVAPSGPGTVRVSTGAFGVEAPDREAPVTVEELAANIKQLSGLEFAQLEPHWLARWFNVTRQAERYRKGRVFLAGDAAHVQFPLGGQALSTGLEDAVNLGWKLAAAVRGRAPDGLLDSYHTERHPVGERACRSTRAQTALMHPMEDVAPLRELMTELIGIPEVNERLVKLVGALDVRYPLEALGREAAADASADAADAPPHPLTGHRIGGVPLETADGSGSGSGSGSTTEALRTGRGVLIDLSGRGLRTAACAGWADRVDVITAGPTSRIGASALLLRPDGRVAWATDGSGDAGLRAALTRWFGPEQTDGAAAGDAHAQVGRG</sequence>
<dbReference type="KEGG" id="sarm:DVA86_06945"/>
<dbReference type="Gene3D" id="3.40.30.120">
    <property type="match status" value="1"/>
</dbReference>
<dbReference type="AlphaFoldDB" id="A0A345XLB2"/>
<dbReference type="GO" id="GO:0016709">
    <property type="term" value="F:oxidoreductase activity, acting on paired donors, with incorporation or reduction of molecular oxygen, NAD(P)H as one donor, and incorporation of one atom of oxygen"/>
    <property type="evidence" value="ECO:0007669"/>
    <property type="project" value="UniProtKB-ARBA"/>
</dbReference>
<dbReference type="Gene3D" id="3.30.70.2450">
    <property type="match status" value="1"/>
</dbReference>
<dbReference type="SUPFAM" id="SSF51905">
    <property type="entry name" value="FAD/NAD(P)-binding domain"/>
    <property type="match status" value="1"/>
</dbReference>
<reference evidence="6 7" key="1">
    <citation type="submission" date="2018-07" db="EMBL/GenBank/DDBJ databases">
        <title>Draft genome of the type strain Streptomyces armeniacus ATCC 15676.</title>
        <authorList>
            <person name="Labana P."/>
            <person name="Gosse J.T."/>
            <person name="Boddy C.N."/>
        </authorList>
    </citation>
    <scope>NUCLEOTIDE SEQUENCE [LARGE SCALE GENOMIC DNA]</scope>
    <source>
        <strain evidence="6 7">ATCC 15676</strain>
    </source>
</reference>
<dbReference type="InterPro" id="IPR002938">
    <property type="entry name" value="FAD-bd"/>
</dbReference>
<dbReference type="PANTHER" id="PTHR43004:SF19">
    <property type="entry name" value="BINDING MONOOXYGENASE, PUTATIVE (JCVI)-RELATED"/>
    <property type="match status" value="1"/>
</dbReference>
<keyword evidence="2" id="KW-0285">Flavoprotein</keyword>
<dbReference type="EMBL" id="CP031320">
    <property type="protein sequence ID" value="AXK32428.1"/>
    <property type="molecule type" value="Genomic_DNA"/>
</dbReference>
<dbReference type="GO" id="GO:0071949">
    <property type="term" value="F:FAD binding"/>
    <property type="evidence" value="ECO:0007669"/>
    <property type="project" value="InterPro"/>
</dbReference>
<keyword evidence="7" id="KW-1185">Reference proteome</keyword>
<feature type="domain" description="FAD-binding" evidence="5">
    <location>
        <begin position="3"/>
        <end position="337"/>
    </location>
</feature>
<evidence type="ECO:0000256" key="2">
    <source>
        <dbReference type="ARBA" id="ARBA00022630"/>
    </source>
</evidence>
<protein>
    <recommendedName>
        <fullName evidence="5">FAD-binding domain-containing protein</fullName>
    </recommendedName>
</protein>
<gene>
    <name evidence="6" type="ORF">DVA86_06945</name>
</gene>
<dbReference type="InterPro" id="IPR050641">
    <property type="entry name" value="RIFMO-like"/>
</dbReference>
<dbReference type="PRINTS" id="PR00420">
    <property type="entry name" value="RNGMNOXGNASE"/>
</dbReference>
<keyword evidence="3" id="KW-0274">FAD</keyword>
<dbReference type="Proteomes" id="UP000254425">
    <property type="component" value="Chromosome"/>
</dbReference>
<dbReference type="InterPro" id="IPR036188">
    <property type="entry name" value="FAD/NAD-bd_sf"/>
</dbReference>
<dbReference type="PANTHER" id="PTHR43004">
    <property type="entry name" value="TRK SYSTEM POTASSIUM UPTAKE PROTEIN"/>
    <property type="match status" value="1"/>
</dbReference>
<comment type="cofactor">
    <cofactor evidence="1">
        <name>FAD</name>
        <dbReference type="ChEBI" id="CHEBI:57692"/>
    </cofactor>
</comment>
<evidence type="ECO:0000313" key="7">
    <source>
        <dbReference type="Proteomes" id="UP000254425"/>
    </source>
</evidence>
<accession>A0A345XLB2</accession>
<evidence type="ECO:0000256" key="4">
    <source>
        <dbReference type="SAM" id="MobiDB-lite"/>
    </source>
</evidence>
<dbReference type="Pfam" id="PF21274">
    <property type="entry name" value="Rng_hyd_C"/>
    <property type="match status" value="1"/>
</dbReference>
<evidence type="ECO:0000259" key="5">
    <source>
        <dbReference type="Pfam" id="PF01494"/>
    </source>
</evidence>
<dbReference type="Pfam" id="PF01494">
    <property type="entry name" value="FAD_binding_3"/>
    <property type="match status" value="1"/>
</dbReference>